<protein>
    <submittedName>
        <fullName evidence="2">Uncharacterized protein</fullName>
    </submittedName>
</protein>
<name>A0A6M0SGP5_9CYAN</name>
<accession>A0A6M0SGP5</accession>
<evidence type="ECO:0000256" key="1">
    <source>
        <dbReference type="SAM" id="MobiDB-lite"/>
    </source>
</evidence>
<comment type="caution">
    <text evidence="2">The sequence shown here is derived from an EMBL/GenBank/DDBJ whole genome shotgun (WGS) entry which is preliminary data.</text>
</comment>
<feature type="compositionally biased region" description="Basic and acidic residues" evidence="1">
    <location>
        <begin position="88"/>
        <end position="100"/>
    </location>
</feature>
<dbReference type="AlphaFoldDB" id="A0A6M0SGP5"/>
<proteinExistence type="predicted"/>
<sequence length="100" mass="11412">MQDNSLTEDRDTEDRDDAEVDESDLPVTETTAVPERSDKLDLEISAESATSADTEENIEPSSEALSEQTPITDKQDSSSRRYFQKLYDYSDRAMKNRDRN</sequence>
<feature type="region of interest" description="Disordered" evidence="1">
    <location>
        <begin position="1"/>
        <end position="100"/>
    </location>
</feature>
<reference evidence="2 3" key="1">
    <citation type="journal article" date="2020" name="Microb. Ecol.">
        <title>Ecogenomics of the Marine Benthic Filamentous Cyanobacterium Adonisia.</title>
        <authorList>
            <person name="Walter J.M."/>
            <person name="Coutinho F.H."/>
            <person name="Leomil L."/>
            <person name="Hargreaves P.I."/>
            <person name="Campeao M.E."/>
            <person name="Vieira V.V."/>
            <person name="Silva B.S."/>
            <person name="Fistarol G.O."/>
            <person name="Salomon P.S."/>
            <person name="Sawabe T."/>
            <person name="Mino S."/>
            <person name="Hosokawa M."/>
            <person name="Miyashita H."/>
            <person name="Maruyama F."/>
            <person name="van Verk M.C."/>
            <person name="Dutilh B.E."/>
            <person name="Thompson C.C."/>
            <person name="Thompson F.L."/>
        </authorList>
    </citation>
    <scope>NUCLEOTIDE SEQUENCE [LARGE SCALE GENOMIC DNA]</scope>
    <source>
        <strain evidence="2 3">CCMR0082</strain>
    </source>
</reference>
<dbReference type="Proteomes" id="UP000473574">
    <property type="component" value="Unassembled WGS sequence"/>
</dbReference>
<evidence type="ECO:0000313" key="2">
    <source>
        <dbReference type="EMBL" id="NEZ67486.1"/>
    </source>
</evidence>
<organism evidence="2 3">
    <name type="scientific">Adonisia turfae CCMR0082</name>
    <dbReference type="NCBI Taxonomy" id="2304604"/>
    <lineage>
        <taxon>Bacteria</taxon>
        <taxon>Bacillati</taxon>
        <taxon>Cyanobacteriota</taxon>
        <taxon>Adonisia</taxon>
        <taxon>Adonisia turfae</taxon>
    </lineage>
</organism>
<evidence type="ECO:0000313" key="3">
    <source>
        <dbReference type="Proteomes" id="UP000473574"/>
    </source>
</evidence>
<dbReference type="EMBL" id="QZCE01000002">
    <property type="protein sequence ID" value="NEZ67486.1"/>
    <property type="molecule type" value="Genomic_DNA"/>
</dbReference>
<feature type="compositionally biased region" description="Acidic residues" evidence="1">
    <location>
        <begin position="14"/>
        <end position="24"/>
    </location>
</feature>
<gene>
    <name evidence="2" type="ORF">D0962_32805</name>
</gene>
<feature type="compositionally biased region" description="Polar residues" evidence="1">
    <location>
        <begin position="59"/>
        <end position="72"/>
    </location>
</feature>